<comment type="similarity">
    <text evidence="2 4">Belongs to the nucleoporin interacting component (NIC) family.</text>
</comment>
<keyword evidence="4" id="KW-0472">Membrane</keyword>
<dbReference type="Proteomes" id="UP001139887">
    <property type="component" value="Unassembled WGS sequence"/>
</dbReference>
<sequence>MQPNQSLDSLLEESRKLTTHLSAAEIPSVKRGLDLLEAESRKLVAKSVRDGRVALDPRGHSLLASSGVDTERLTDGKAPAALLSAFELQQPEFDANVESFLSQQQEQSIISAIEEIELSTLDEFDRNLSAHMQQMWDDSQHRLFEELGQYQGAEASLSVPAIGAAGAFDLTESRGNDCVVQPRVERYAKVVRKLNDSRANTAQPEPDMIKDLEQAATGSSKQMSQAWKLLNRYVSNRESLDIAATACGYLEEAFIEHIDKIIAQYPHDANVGGVPSVNRKVQGYLNVQFGRLGRVPAFLEVFNDEAIWAHMYMLYRCGYKQELLRYAMDMEDIITDSDPGFVAHLRAFIDRSAIARSDNATSLDDPYKAALYKVLGRGNVPKKAAAEVVQTTEDYLWTNLAVIRDADRIATHPTLESLQSLMLKFGPTHFDPHSNNPLLYFRVLLLCGLFAHAIDYLVQIDQYQVEAVHIAIALAYYGLLQVPSSEQAAYSSYLVADNALDFSRM</sequence>
<dbReference type="OrthoDB" id="203824at2759"/>
<dbReference type="GO" id="GO:0016973">
    <property type="term" value="P:poly(A)+ mRNA export from nucleus"/>
    <property type="evidence" value="ECO:0007669"/>
    <property type="project" value="TreeGrafter"/>
</dbReference>
<keyword evidence="6" id="KW-1185">Reference proteome</keyword>
<evidence type="ECO:0000256" key="3">
    <source>
        <dbReference type="ARBA" id="ARBA00023242"/>
    </source>
</evidence>
<keyword evidence="4" id="KW-0813">Transport</keyword>
<dbReference type="InterPro" id="IPR007231">
    <property type="entry name" value="Nucleoporin_int_Nup93/Nic96"/>
</dbReference>
<keyword evidence="4" id="KW-0653">Protein transport</keyword>
<keyword evidence="4" id="KW-0811">Translocation</keyword>
<feature type="non-terminal residue" evidence="5">
    <location>
        <position position="505"/>
    </location>
</feature>
<protein>
    <recommendedName>
        <fullName evidence="4">Nuclear pore protein</fullName>
    </recommendedName>
</protein>
<evidence type="ECO:0000313" key="5">
    <source>
        <dbReference type="EMBL" id="KAJ2845910.1"/>
    </source>
</evidence>
<organism evidence="5 6">
    <name type="scientific">Coemansia brasiliensis</name>
    <dbReference type="NCBI Taxonomy" id="2650707"/>
    <lineage>
        <taxon>Eukaryota</taxon>
        <taxon>Fungi</taxon>
        <taxon>Fungi incertae sedis</taxon>
        <taxon>Zoopagomycota</taxon>
        <taxon>Kickxellomycotina</taxon>
        <taxon>Kickxellomycetes</taxon>
        <taxon>Kickxellales</taxon>
        <taxon>Kickxellaceae</taxon>
        <taxon>Coemansia</taxon>
    </lineage>
</organism>
<dbReference type="PANTHER" id="PTHR11225:SF4">
    <property type="entry name" value="NUCLEAR PORE COMPLEX PROTEIN NUP93"/>
    <property type="match status" value="1"/>
</dbReference>
<evidence type="ECO:0000313" key="6">
    <source>
        <dbReference type="Proteomes" id="UP001139887"/>
    </source>
</evidence>
<dbReference type="AlphaFoldDB" id="A0A9W8I5M3"/>
<dbReference type="PANTHER" id="PTHR11225">
    <property type="entry name" value="NUCLEAR PORE COMPLEX PROTEIN NUP93 NUCLEOPORIN NUP93 DEAD EYE PROTEIN"/>
    <property type="match status" value="1"/>
</dbReference>
<dbReference type="GO" id="GO:0005643">
    <property type="term" value="C:nuclear pore"/>
    <property type="evidence" value="ECO:0007669"/>
    <property type="project" value="UniProtKB-SubCell"/>
</dbReference>
<evidence type="ECO:0000256" key="2">
    <source>
        <dbReference type="ARBA" id="ARBA00010186"/>
    </source>
</evidence>
<comment type="caution">
    <text evidence="5">The sequence shown here is derived from an EMBL/GenBank/DDBJ whole genome shotgun (WGS) entry which is preliminary data.</text>
</comment>
<reference evidence="5" key="1">
    <citation type="submission" date="2022-07" db="EMBL/GenBank/DDBJ databases">
        <title>Phylogenomic reconstructions and comparative analyses of Kickxellomycotina fungi.</title>
        <authorList>
            <person name="Reynolds N.K."/>
            <person name="Stajich J.E."/>
            <person name="Barry K."/>
            <person name="Grigoriev I.V."/>
            <person name="Crous P."/>
            <person name="Smith M.E."/>
        </authorList>
    </citation>
    <scope>NUCLEOTIDE SEQUENCE</scope>
    <source>
        <strain evidence="5">NRRL 1566</strain>
    </source>
</reference>
<keyword evidence="3 4" id="KW-0539">Nucleus</keyword>
<proteinExistence type="inferred from homology"/>
<comment type="subcellular location">
    <subcellularLocation>
        <location evidence="1">Nucleus envelope</location>
    </subcellularLocation>
    <subcellularLocation>
        <location evidence="4">Nucleus</location>
        <location evidence="4">Nuclear pore complex</location>
    </subcellularLocation>
</comment>
<dbReference type="GO" id="GO:0017056">
    <property type="term" value="F:structural constituent of nuclear pore"/>
    <property type="evidence" value="ECO:0007669"/>
    <property type="project" value="InterPro"/>
</dbReference>
<evidence type="ECO:0000256" key="4">
    <source>
        <dbReference type="RuleBase" id="RU364035"/>
    </source>
</evidence>
<name>A0A9W8I5M3_9FUNG</name>
<evidence type="ECO:0000256" key="1">
    <source>
        <dbReference type="ARBA" id="ARBA00004259"/>
    </source>
</evidence>
<gene>
    <name evidence="5" type="primary">NIC96</name>
    <name evidence="5" type="ORF">IWW36_004591</name>
</gene>
<keyword evidence="4" id="KW-0509">mRNA transport</keyword>
<keyword evidence="4" id="KW-0906">Nuclear pore complex</keyword>
<dbReference type="EMBL" id="JANBUW010000674">
    <property type="protein sequence ID" value="KAJ2845910.1"/>
    <property type="molecule type" value="Genomic_DNA"/>
</dbReference>
<accession>A0A9W8I5M3</accession>
<dbReference type="GO" id="GO:0006606">
    <property type="term" value="P:protein import into nucleus"/>
    <property type="evidence" value="ECO:0007669"/>
    <property type="project" value="TreeGrafter"/>
</dbReference>
<dbReference type="Pfam" id="PF04097">
    <property type="entry name" value="Nic96"/>
    <property type="match status" value="1"/>
</dbReference>